<accession>A0A9D9ICL1</accession>
<proteinExistence type="predicted"/>
<dbReference type="AlphaFoldDB" id="A0A9D9ICL1"/>
<dbReference type="CDD" id="cd13671">
    <property type="entry name" value="PBP2_TRAP_SBP_like_3"/>
    <property type="match status" value="1"/>
</dbReference>
<dbReference type="EMBL" id="JADIMF010000074">
    <property type="protein sequence ID" value="MBO8469076.1"/>
    <property type="molecule type" value="Genomic_DNA"/>
</dbReference>
<name>A0A9D9ICL1_9SPIO</name>
<dbReference type="Gene3D" id="3.40.190.170">
    <property type="entry name" value="Bacterial extracellular solute-binding protein, family 7"/>
    <property type="match status" value="1"/>
</dbReference>
<dbReference type="GO" id="GO:0030246">
    <property type="term" value="F:carbohydrate binding"/>
    <property type="evidence" value="ECO:0007669"/>
    <property type="project" value="TreeGrafter"/>
</dbReference>
<sequence length="342" mass="37084">MKKLAVLLLLAVAAVLLILAVALVLPLVAGGSAEKGQTVLTLSEVHAEGYPTTLADYEFARLVEERTEGRIKIDVYSGGTLYGEETGSIEALQIGDLAFARVSASPVASYVPALNVIQLPYLYRDGDHMWQVLNSEIGQNMLDEIQASGSGLVGLCYYDAGARNFYTKTPITSVADMAGLKIRLQNNAMMVEMVQLLGGNGVTGIGPNDVYSAIQQGTIDGAENNWPTYESMGDYQVAPYFLLDGHTRVPEILLASEAVLETLDPADVEIIKECAKETQAYEIEQWALREKSSEEKVVSEGVTVTELTPEALAEFQERMAPIYAEYGAGYEDLIEQIQNTGL</sequence>
<keyword evidence="1" id="KW-0732">Signal</keyword>
<dbReference type="NCBIfam" id="TIGR00787">
    <property type="entry name" value="dctP"/>
    <property type="match status" value="1"/>
</dbReference>
<dbReference type="Proteomes" id="UP000810292">
    <property type="component" value="Unassembled WGS sequence"/>
</dbReference>
<reference evidence="2" key="1">
    <citation type="submission" date="2020-10" db="EMBL/GenBank/DDBJ databases">
        <authorList>
            <person name="Gilroy R."/>
        </authorList>
    </citation>
    <scope>NUCLEOTIDE SEQUENCE</scope>
    <source>
        <strain evidence="2">14700</strain>
    </source>
</reference>
<dbReference type="Pfam" id="PF03480">
    <property type="entry name" value="DctP"/>
    <property type="match status" value="1"/>
</dbReference>
<dbReference type="PANTHER" id="PTHR33376:SF2">
    <property type="entry name" value="DICARBOXYLATE-BINDING PERIPLASMIC PROTEIN"/>
    <property type="match status" value="1"/>
</dbReference>
<reference evidence="2" key="2">
    <citation type="journal article" date="2021" name="PeerJ">
        <title>Extensive microbial diversity within the chicken gut microbiome revealed by metagenomics and culture.</title>
        <authorList>
            <person name="Gilroy R."/>
            <person name="Ravi A."/>
            <person name="Getino M."/>
            <person name="Pursley I."/>
            <person name="Horton D.L."/>
            <person name="Alikhan N.F."/>
            <person name="Baker D."/>
            <person name="Gharbi K."/>
            <person name="Hall N."/>
            <person name="Watson M."/>
            <person name="Adriaenssens E.M."/>
            <person name="Foster-Nyarko E."/>
            <person name="Jarju S."/>
            <person name="Secka A."/>
            <person name="Antonio M."/>
            <person name="Oren A."/>
            <person name="Chaudhuri R.R."/>
            <person name="La Ragione R."/>
            <person name="Hildebrand F."/>
            <person name="Pallen M.J."/>
        </authorList>
    </citation>
    <scope>NUCLEOTIDE SEQUENCE</scope>
    <source>
        <strain evidence="2">14700</strain>
    </source>
</reference>
<dbReference type="PIRSF" id="PIRSF006470">
    <property type="entry name" value="DctB"/>
    <property type="match status" value="1"/>
</dbReference>
<dbReference type="InterPro" id="IPR018389">
    <property type="entry name" value="DctP_fam"/>
</dbReference>
<dbReference type="InterPro" id="IPR004682">
    <property type="entry name" value="TRAP_DctP"/>
</dbReference>
<evidence type="ECO:0000256" key="1">
    <source>
        <dbReference type="ARBA" id="ARBA00022729"/>
    </source>
</evidence>
<dbReference type="GO" id="GO:0030288">
    <property type="term" value="C:outer membrane-bounded periplasmic space"/>
    <property type="evidence" value="ECO:0007669"/>
    <property type="project" value="InterPro"/>
</dbReference>
<protein>
    <submittedName>
        <fullName evidence="2">TRAP transporter substrate-binding protein</fullName>
    </submittedName>
</protein>
<evidence type="ECO:0000313" key="3">
    <source>
        <dbReference type="Proteomes" id="UP000810292"/>
    </source>
</evidence>
<dbReference type="PANTHER" id="PTHR33376">
    <property type="match status" value="1"/>
</dbReference>
<dbReference type="InterPro" id="IPR038404">
    <property type="entry name" value="TRAP_DctP_sf"/>
</dbReference>
<dbReference type="NCBIfam" id="NF037995">
    <property type="entry name" value="TRAP_S1"/>
    <property type="match status" value="1"/>
</dbReference>
<evidence type="ECO:0000313" key="2">
    <source>
        <dbReference type="EMBL" id="MBO8469076.1"/>
    </source>
</evidence>
<comment type="caution">
    <text evidence="2">The sequence shown here is derived from an EMBL/GenBank/DDBJ whole genome shotgun (WGS) entry which is preliminary data.</text>
</comment>
<organism evidence="2 3">
    <name type="scientific">Candidatus Ornithospirochaeta stercoravium</name>
    <dbReference type="NCBI Taxonomy" id="2840897"/>
    <lineage>
        <taxon>Bacteria</taxon>
        <taxon>Pseudomonadati</taxon>
        <taxon>Spirochaetota</taxon>
        <taxon>Spirochaetia</taxon>
        <taxon>Spirochaetales</taxon>
        <taxon>Spirochaetaceae</taxon>
        <taxon>Spirochaetaceae incertae sedis</taxon>
        <taxon>Candidatus Ornithospirochaeta</taxon>
    </lineage>
</organism>
<dbReference type="GO" id="GO:0055085">
    <property type="term" value="P:transmembrane transport"/>
    <property type="evidence" value="ECO:0007669"/>
    <property type="project" value="InterPro"/>
</dbReference>
<gene>
    <name evidence="2" type="ORF">IAA72_04765</name>
</gene>